<dbReference type="Proteomes" id="UP000462014">
    <property type="component" value="Unassembled WGS sequence"/>
</dbReference>
<protein>
    <submittedName>
        <fullName evidence="1">rRNA adenine methyltransferase</fullName>
    </submittedName>
</protein>
<dbReference type="RefSeq" id="WP_157564515.1">
    <property type="nucleotide sequence ID" value="NZ_WPIK01000003.1"/>
</dbReference>
<comment type="caution">
    <text evidence="1">The sequence shown here is derived from an EMBL/GenBank/DDBJ whole genome shotgun (WGS) entry which is preliminary data.</text>
</comment>
<keyword evidence="1" id="KW-0489">Methyltransferase</keyword>
<dbReference type="InterPro" id="IPR011990">
    <property type="entry name" value="TPR-like_helical_dom_sf"/>
</dbReference>
<dbReference type="GO" id="GO:0008168">
    <property type="term" value="F:methyltransferase activity"/>
    <property type="evidence" value="ECO:0007669"/>
    <property type="project" value="UniProtKB-KW"/>
</dbReference>
<evidence type="ECO:0000313" key="2">
    <source>
        <dbReference type="Proteomes" id="UP000462014"/>
    </source>
</evidence>
<gene>
    <name evidence="1" type="ORF">GO621_04300</name>
</gene>
<dbReference type="Gene3D" id="1.25.40.10">
    <property type="entry name" value="Tetratricopeptide repeat domain"/>
    <property type="match status" value="1"/>
</dbReference>
<accession>A0A7K1STU8</accession>
<dbReference type="AlphaFoldDB" id="A0A7K1STU8"/>
<name>A0A7K1STU8_9SPHI</name>
<organism evidence="1 2">
    <name type="scientific">Mucilaginibacter arboris</name>
    <dbReference type="NCBI Taxonomy" id="2682090"/>
    <lineage>
        <taxon>Bacteria</taxon>
        <taxon>Pseudomonadati</taxon>
        <taxon>Bacteroidota</taxon>
        <taxon>Sphingobacteriia</taxon>
        <taxon>Sphingobacteriales</taxon>
        <taxon>Sphingobacteriaceae</taxon>
        <taxon>Mucilaginibacter</taxon>
    </lineage>
</organism>
<proteinExistence type="predicted"/>
<reference evidence="1 2" key="1">
    <citation type="submission" date="2019-12" db="EMBL/GenBank/DDBJ databases">
        <title>Mucilaginibacter sp. HMF7410 genome sequencing and assembly.</title>
        <authorList>
            <person name="Kang H."/>
            <person name="Cha I."/>
            <person name="Kim H."/>
            <person name="Joh K."/>
        </authorList>
    </citation>
    <scope>NUCLEOTIDE SEQUENCE [LARGE SCALE GENOMIC DNA]</scope>
    <source>
        <strain evidence="1 2">HMF7410</strain>
    </source>
</reference>
<dbReference type="EMBL" id="WPIK01000003">
    <property type="protein sequence ID" value="MVN20752.1"/>
    <property type="molecule type" value="Genomic_DNA"/>
</dbReference>
<keyword evidence="1" id="KW-0808">Transferase</keyword>
<evidence type="ECO:0000313" key="1">
    <source>
        <dbReference type="EMBL" id="MVN20752.1"/>
    </source>
</evidence>
<dbReference type="GO" id="GO:0032259">
    <property type="term" value="P:methylation"/>
    <property type="evidence" value="ECO:0007669"/>
    <property type="project" value="UniProtKB-KW"/>
</dbReference>
<dbReference type="SUPFAM" id="SSF48452">
    <property type="entry name" value="TPR-like"/>
    <property type="match status" value="1"/>
</dbReference>
<keyword evidence="2" id="KW-1185">Reference proteome</keyword>
<sequence>MNFDPNNLVVKLCTEGMTLEGEGKTQEALQLFKQAWDEASNNFEKFTAAHYVARLQETLADKLGWDQIALDLALQIQDESIKASLPSLYLNVGKGYECLHDHIKAKEHYQLAHNWAEFLPDDDYGNMINGGIKRAIERTH</sequence>